<reference evidence="5" key="2">
    <citation type="submission" date="2021-01" db="EMBL/GenBank/DDBJ databases">
        <authorList>
            <person name="Kang M."/>
        </authorList>
    </citation>
    <scope>NUCLEOTIDE SEQUENCE</scope>
    <source>
        <strain evidence="5">KACC 17527</strain>
    </source>
</reference>
<dbReference type="CDD" id="cd06170">
    <property type="entry name" value="LuxR_C_like"/>
    <property type="match status" value="1"/>
</dbReference>
<keyword evidence="2" id="KW-0067">ATP-binding</keyword>
<dbReference type="PROSITE" id="PS50043">
    <property type="entry name" value="HTH_LUXR_2"/>
    <property type="match status" value="1"/>
</dbReference>
<evidence type="ECO:0000313" key="6">
    <source>
        <dbReference type="Proteomes" id="UP000630528"/>
    </source>
</evidence>
<dbReference type="GO" id="GO:0005737">
    <property type="term" value="C:cytoplasm"/>
    <property type="evidence" value="ECO:0007669"/>
    <property type="project" value="TreeGrafter"/>
</dbReference>
<dbReference type="PANTHER" id="PTHR16305">
    <property type="entry name" value="TESTICULAR SOLUBLE ADENYLYL CYCLASE"/>
    <property type="match status" value="1"/>
</dbReference>
<keyword evidence="6" id="KW-1185">Reference proteome</keyword>
<dbReference type="Gene3D" id="1.10.10.10">
    <property type="entry name" value="Winged helix-like DNA-binding domain superfamily/Winged helix DNA-binding domain"/>
    <property type="match status" value="1"/>
</dbReference>
<protein>
    <submittedName>
        <fullName evidence="5">AAA family ATPase</fullName>
    </submittedName>
</protein>
<reference evidence="5" key="1">
    <citation type="journal article" date="2012" name="J. Microbiol. Biotechnol.">
        <title>Ramlibacter ginsenosidimutans sp. nov., with ginsenoside-converting activity.</title>
        <authorList>
            <person name="Wang L."/>
            <person name="An D.S."/>
            <person name="Kim S.G."/>
            <person name="Jin F.X."/>
            <person name="Kim S.C."/>
            <person name="Lee S.T."/>
            <person name="Im W.T."/>
        </authorList>
    </citation>
    <scope>NUCLEOTIDE SEQUENCE</scope>
    <source>
        <strain evidence="5">KACC 17527</strain>
    </source>
</reference>
<dbReference type="Gene3D" id="3.40.50.300">
    <property type="entry name" value="P-loop containing nucleotide triphosphate hydrolases"/>
    <property type="match status" value="1"/>
</dbReference>
<dbReference type="InterPro" id="IPR016032">
    <property type="entry name" value="Sig_transdc_resp-reg_C-effctor"/>
</dbReference>
<name>A0A934WNT8_9BURK</name>
<dbReference type="AlphaFoldDB" id="A0A934WNT8"/>
<proteinExistence type="predicted"/>
<dbReference type="Pfam" id="PF13191">
    <property type="entry name" value="AAA_16"/>
    <property type="match status" value="1"/>
</dbReference>
<dbReference type="Gene3D" id="1.25.40.10">
    <property type="entry name" value="Tetratricopeptide repeat domain"/>
    <property type="match status" value="2"/>
</dbReference>
<dbReference type="PRINTS" id="PR00038">
    <property type="entry name" value="HTHLUXR"/>
</dbReference>
<dbReference type="Pfam" id="PF00196">
    <property type="entry name" value="GerE"/>
    <property type="match status" value="1"/>
</dbReference>
<evidence type="ECO:0000259" key="4">
    <source>
        <dbReference type="PROSITE" id="PS50043"/>
    </source>
</evidence>
<sequence length="1025" mass="110868">MAPPCPRCGRLARDEARYCDACGLPLPAALELALAAGAPETGRERELALVEQRVLAAIAGSGGTVALCGEPGIGKTHTAQEVARRAAARGMHVFWGRCNEEPGAPPYWPWQQLLQAWMAGQDDAALQALAPATATSLADLLPEQAHRLPTRMAAAGSALDAPQARFRRFEAIASVWKHAAAQAPLLLVLDNLHWADASSLRLLEFLAPELQRQRLLLLITYRDMELSRQHPLSGTLGELASGPGFERLRLLGVDRAHTARMMARAAGVAVSPALVDEVHGRTEGHPLFVAEMTRLLLQEGQLDTPADARAPRPRQRIPEGIKEVIGRRLNRLSESTNQVLTTAATLGRDFDSALLVRVLDAQDEDACLLALEEALRARVLETLDEPGRYRFAHALFRDTLYEEIAPPRRSRLHLRIAQALEALDDASPRVLSALAWHHGAALPGGDAARAVDFALRAAEQASRLFAHEEAARYYRLALQGMEAAGGWAPGLRCRLLNGLGEAHTRAGDYLLAQQAFEQAARLAQQEERSGELARAALGFEMATWCPGMPGVAAARWLREALAVTSSDDLATVTRLLSALARALIYSGEEAQALQVYGQALASARRCGDPGILARTLVAMLPARWQHDRRSERMAAAQEARRLAAQAGDHAAEVDASAWTLFDHFEMGDMAAWHSGMADYEKAAEALREPFPLYVGSCMRTMHALLEGRFAEVEPLARRTFDIGARMPGLDAKGVHGVQMFTLRREQGRLAELGPVVRQIVQGSGDAKLWRPGLALVYVELGQLDDARREFELLAREDFAAVARDGVWMASTAYLAEVCCAVGDAARAAPLYERLRPHAGRNLLAGTSIACVGAADMLLGMLAATQRRWEAAEQHFAAALAFNAQQGARPALAHTRRHYAAMLLARNRGGDRSEAATLLATAAEEAAALGMRALQAQVAALHQQAGPAPQRHSYPAGLSEREAQVLRLVAEGKSNRQIADTLFVSPNTVANHVRSILGKTESSNRTEAAAFAVRNALARPTAGDRP</sequence>
<dbReference type="InterPro" id="IPR041664">
    <property type="entry name" value="AAA_16"/>
</dbReference>
<dbReference type="CDD" id="cd00009">
    <property type="entry name" value="AAA"/>
    <property type="match status" value="1"/>
</dbReference>
<dbReference type="PROSITE" id="PS50005">
    <property type="entry name" value="TPR"/>
    <property type="match status" value="1"/>
</dbReference>
<dbReference type="InterPro" id="IPR003593">
    <property type="entry name" value="AAA+_ATPase"/>
</dbReference>
<keyword evidence="1" id="KW-0547">Nucleotide-binding</keyword>
<dbReference type="SUPFAM" id="SSF46894">
    <property type="entry name" value="C-terminal effector domain of the bipartite response regulators"/>
    <property type="match status" value="1"/>
</dbReference>
<dbReference type="PROSITE" id="PS00622">
    <property type="entry name" value="HTH_LUXR_1"/>
    <property type="match status" value="1"/>
</dbReference>
<dbReference type="InterPro" id="IPR036388">
    <property type="entry name" value="WH-like_DNA-bd_sf"/>
</dbReference>
<evidence type="ECO:0000256" key="1">
    <source>
        <dbReference type="ARBA" id="ARBA00022741"/>
    </source>
</evidence>
<keyword evidence="3" id="KW-0802">TPR repeat</keyword>
<dbReference type="InterPro" id="IPR019734">
    <property type="entry name" value="TPR_rpt"/>
</dbReference>
<dbReference type="SMART" id="SM00382">
    <property type="entry name" value="AAA"/>
    <property type="match status" value="1"/>
</dbReference>
<organism evidence="5 6">
    <name type="scientific">Ramlibacter ginsenosidimutans</name>
    <dbReference type="NCBI Taxonomy" id="502333"/>
    <lineage>
        <taxon>Bacteria</taxon>
        <taxon>Pseudomonadati</taxon>
        <taxon>Pseudomonadota</taxon>
        <taxon>Betaproteobacteria</taxon>
        <taxon>Burkholderiales</taxon>
        <taxon>Comamonadaceae</taxon>
        <taxon>Ramlibacter</taxon>
    </lineage>
</organism>
<dbReference type="RefSeq" id="WP_201177714.1">
    <property type="nucleotide sequence ID" value="NZ_JAEPWM010000016.1"/>
</dbReference>
<dbReference type="SUPFAM" id="SSF52540">
    <property type="entry name" value="P-loop containing nucleoside triphosphate hydrolases"/>
    <property type="match status" value="1"/>
</dbReference>
<feature type="domain" description="HTH luxR-type" evidence="4">
    <location>
        <begin position="950"/>
        <end position="1015"/>
    </location>
</feature>
<dbReference type="GO" id="GO:0003677">
    <property type="term" value="F:DNA binding"/>
    <property type="evidence" value="ECO:0007669"/>
    <property type="project" value="InterPro"/>
</dbReference>
<dbReference type="InterPro" id="IPR011990">
    <property type="entry name" value="TPR-like_helical_dom_sf"/>
</dbReference>
<dbReference type="SMART" id="SM00028">
    <property type="entry name" value="TPR"/>
    <property type="match status" value="3"/>
</dbReference>
<dbReference type="InterPro" id="IPR027417">
    <property type="entry name" value="P-loop_NTPase"/>
</dbReference>
<dbReference type="EMBL" id="JAEPWM010000016">
    <property type="protein sequence ID" value="MBK6009259.1"/>
    <property type="molecule type" value="Genomic_DNA"/>
</dbReference>
<gene>
    <name evidence="5" type="ORF">JJB11_24435</name>
</gene>
<accession>A0A934WNT8</accession>
<evidence type="ECO:0000256" key="2">
    <source>
        <dbReference type="ARBA" id="ARBA00022840"/>
    </source>
</evidence>
<dbReference type="GO" id="GO:0005524">
    <property type="term" value="F:ATP binding"/>
    <property type="evidence" value="ECO:0007669"/>
    <property type="project" value="UniProtKB-KW"/>
</dbReference>
<dbReference type="GO" id="GO:0006355">
    <property type="term" value="P:regulation of DNA-templated transcription"/>
    <property type="evidence" value="ECO:0007669"/>
    <property type="project" value="InterPro"/>
</dbReference>
<dbReference type="SMART" id="SM00421">
    <property type="entry name" value="HTH_LUXR"/>
    <property type="match status" value="1"/>
</dbReference>
<evidence type="ECO:0000256" key="3">
    <source>
        <dbReference type="PROSITE-ProRule" id="PRU00339"/>
    </source>
</evidence>
<evidence type="ECO:0000313" key="5">
    <source>
        <dbReference type="EMBL" id="MBK6009259.1"/>
    </source>
</evidence>
<dbReference type="GO" id="GO:0004016">
    <property type="term" value="F:adenylate cyclase activity"/>
    <property type="evidence" value="ECO:0007669"/>
    <property type="project" value="TreeGrafter"/>
</dbReference>
<dbReference type="PANTHER" id="PTHR16305:SF28">
    <property type="entry name" value="GUANYLATE CYCLASE DOMAIN-CONTAINING PROTEIN"/>
    <property type="match status" value="1"/>
</dbReference>
<dbReference type="SUPFAM" id="SSF48452">
    <property type="entry name" value="TPR-like"/>
    <property type="match status" value="1"/>
</dbReference>
<comment type="caution">
    <text evidence="5">The sequence shown here is derived from an EMBL/GenBank/DDBJ whole genome shotgun (WGS) entry which is preliminary data.</text>
</comment>
<dbReference type="InterPro" id="IPR000792">
    <property type="entry name" value="Tscrpt_reg_LuxR_C"/>
</dbReference>
<dbReference type="Proteomes" id="UP000630528">
    <property type="component" value="Unassembled WGS sequence"/>
</dbReference>
<feature type="repeat" description="TPR" evidence="3">
    <location>
        <begin position="493"/>
        <end position="526"/>
    </location>
</feature>